<keyword evidence="10 16" id="KW-0234">DNA repair</keyword>
<reference evidence="19" key="1">
    <citation type="journal article" date="2021" name="PeerJ">
        <title>Extensive microbial diversity within the chicken gut microbiome revealed by metagenomics and culture.</title>
        <authorList>
            <person name="Gilroy R."/>
            <person name="Ravi A."/>
            <person name="Getino M."/>
            <person name="Pursley I."/>
            <person name="Horton D.L."/>
            <person name="Alikhan N.F."/>
            <person name="Baker D."/>
            <person name="Gharbi K."/>
            <person name="Hall N."/>
            <person name="Watson M."/>
            <person name="Adriaenssens E.M."/>
            <person name="Foster-Nyarko E."/>
            <person name="Jarju S."/>
            <person name="Secka A."/>
            <person name="Antonio M."/>
            <person name="Oren A."/>
            <person name="Chaudhuri R.R."/>
            <person name="La Ragione R."/>
            <person name="Hildebrand F."/>
            <person name="Pallen M.J."/>
        </authorList>
    </citation>
    <scope>NUCLEOTIDE SEQUENCE</scope>
    <source>
        <strain evidence="19">6627</strain>
    </source>
</reference>
<dbReference type="NCBIfam" id="TIGR00577">
    <property type="entry name" value="fpg"/>
    <property type="match status" value="1"/>
</dbReference>
<dbReference type="SMART" id="SM01232">
    <property type="entry name" value="H2TH"/>
    <property type="match status" value="1"/>
</dbReference>
<feature type="active site" description="Proton donor; for delta-elimination activity" evidence="16">
    <location>
        <position position="263"/>
    </location>
</feature>
<keyword evidence="5 16" id="KW-0227">DNA damage</keyword>
<evidence type="ECO:0000256" key="11">
    <source>
        <dbReference type="ARBA" id="ARBA00023239"/>
    </source>
</evidence>
<dbReference type="CDD" id="cd08966">
    <property type="entry name" value="EcFpg-like_N"/>
    <property type="match status" value="1"/>
</dbReference>
<dbReference type="EC" id="3.2.2.23" evidence="16"/>
<dbReference type="Proteomes" id="UP000823963">
    <property type="component" value="Unassembled WGS sequence"/>
</dbReference>
<evidence type="ECO:0000256" key="13">
    <source>
        <dbReference type="ARBA" id="ARBA00023295"/>
    </source>
</evidence>
<sequence>MPELPEVETVRRGVSEQVLNVPIKRIDVRYSKMINGNVDEFKNILTGQKIIKIDRRGKYLLFRFSNNYTMISHLRMEGKYLVESHTEPIEKHSHVIFELADGRDLRYNDTRKFGRMQVVKTDDEMLLPGIKKLGPEPLSADFTVDDFYQRLQKKKKMIKPALLDQTVVAGLGNIYVDEVLWMSKIHPQTPANHLTKTEVRELHDNIIKELKLSIEAQGTTVFTFKTAFNHAGEFQKQLHVYRKTGEPCERCQTPIERIVVGQRGTHICPKEQRVK</sequence>
<keyword evidence="13 16" id="KW-0326">Glycosidase</keyword>
<organism evidence="19 20">
    <name type="scientific">Candidatus Ligilactobacillus excrementigallinarum</name>
    <dbReference type="NCBI Taxonomy" id="2838641"/>
    <lineage>
        <taxon>Bacteria</taxon>
        <taxon>Bacillati</taxon>
        <taxon>Bacillota</taxon>
        <taxon>Bacilli</taxon>
        <taxon>Lactobacillales</taxon>
        <taxon>Lactobacillaceae</taxon>
        <taxon>Ligilactobacillus</taxon>
    </lineage>
</organism>
<comment type="function">
    <text evidence="16">Involved in base excision repair of DNA damaged by oxidation or by mutagenic agents. Acts as DNA glycosylase that recognizes and removes damaged bases. Has a preference for oxidized purines, such as 7,8-dihydro-8-oxoguanine (8-oxoG). Has AP (apurinic/apyrimidinic) lyase activity and introduces nicks in the DNA strand. Cleaves the DNA backbone by beta-delta elimination to generate a single-strand break at the site of the removed base with both 3'- and 5'-phosphates.</text>
</comment>
<feature type="domain" description="FPG-type" evidence="17">
    <location>
        <begin position="239"/>
        <end position="273"/>
    </location>
</feature>
<dbReference type="EMBL" id="DXFP01000060">
    <property type="protein sequence ID" value="HIX02350.1"/>
    <property type="molecule type" value="Genomic_DNA"/>
</dbReference>
<comment type="catalytic activity">
    <reaction evidence="1 16">
        <text>Hydrolysis of DNA containing ring-opened 7-methylguanine residues, releasing 2,6-diamino-4-hydroxy-5-(N-methyl)formamidopyrimidine.</text>
        <dbReference type="EC" id="3.2.2.23"/>
    </reaction>
</comment>
<feature type="active site" description="Proton donor" evidence="16">
    <location>
        <position position="3"/>
    </location>
</feature>
<evidence type="ECO:0000256" key="8">
    <source>
        <dbReference type="ARBA" id="ARBA00022833"/>
    </source>
</evidence>
<dbReference type="InterPro" id="IPR035937">
    <property type="entry name" value="FPG_N"/>
</dbReference>
<dbReference type="GO" id="GO:0006284">
    <property type="term" value="P:base-excision repair"/>
    <property type="evidence" value="ECO:0007669"/>
    <property type="project" value="InterPro"/>
</dbReference>
<dbReference type="GO" id="GO:0003690">
    <property type="term" value="F:double-stranded DNA binding"/>
    <property type="evidence" value="ECO:0007669"/>
    <property type="project" value="UniProtKB-ARBA"/>
</dbReference>
<evidence type="ECO:0000256" key="9">
    <source>
        <dbReference type="ARBA" id="ARBA00023125"/>
    </source>
</evidence>
<evidence type="ECO:0000256" key="5">
    <source>
        <dbReference type="ARBA" id="ARBA00022763"/>
    </source>
</evidence>
<dbReference type="Gene3D" id="3.20.190.10">
    <property type="entry name" value="MutM-like, N-terminal"/>
    <property type="match status" value="1"/>
</dbReference>
<keyword evidence="6 16" id="KW-0863">Zinc-finger</keyword>
<dbReference type="GO" id="GO:0140078">
    <property type="term" value="F:class I DNA-(apurinic or apyrimidinic site) endonuclease activity"/>
    <property type="evidence" value="ECO:0007669"/>
    <property type="project" value="UniProtKB-EC"/>
</dbReference>
<feature type="binding site" evidence="16">
    <location>
        <position position="92"/>
    </location>
    <ligand>
        <name>DNA</name>
        <dbReference type="ChEBI" id="CHEBI:16991"/>
    </ligand>
</feature>
<evidence type="ECO:0000256" key="6">
    <source>
        <dbReference type="ARBA" id="ARBA00022771"/>
    </source>
</evidence>
<keyword evidence="4 16" id="KW-0479">Metal-binding</keyword>
<dbReference type="GO" id="GO:0008270">
    <property type="term" value="F:zinc ion binding"/>
    <property type="evidence" value="ECO:0007669"/>
    <property type="project" value="UniProtKB-UniRule"/>
</dbReference>
<dbReference type="InterPro" id="IPR020629">
    <property type="entry name" value="FPG_Glyclase"/>
</dbReference>
<accession>A0A9D2AB12</accession>
<dbReference type="SUPFAM" id="SSF57716">
    <property type="entry name" value="Glucocorticoid receptor-like (DNA-binding domain)"/>
    <property type="match status" value="1"/>
</dbReference>
<dbReference type="SUPFAM" id="SSF81624">
    <property type="entry name" value="N-terminal domain of MutM-like DNA repair proteins"/>
    <property type="match status" value="1"/>
</dbReference>
<dbReference type="SUPFAM" id="SSF46946">
    <property type="entry name" value="S13-like H2TH domain"/>
    <property type="match status" value="1"/>
</dbReference>
<evidence type="ECO:0000256" key="1">
    <source>
        <dbReference type="ARBA" id="ARBA00001668"/>
    </source>
</evidence>
<comment type="caution">
    <text evidence="19">The sequence shown here is derived from an EMBL/GenBank/DDBJ whole genome shotgun (WGS) entry which is preliminary data.</text>
</comment>
<dbReference type="Gene3D" id="1.10.8.50">
    <property type="match status" value="1"/>
</dbReference>
<evidence type="ECO:0000256" key="10">
    <source>
        <dbReference type="ARBA" id="ARBA00023204"/>
    </source>
</evidence>
<dbReference type="EC" id="4.2.99.18" evidence="16"/>
<dbReference type="InterPro" id="IPR012319">
    <property type="entry name" value="FPG_cat"/>
</dbReference>
<dbReference type="PROSITE" id="PS51066">
    <property type="entry name" value="ZF_FPG_2"/>
    <property type="match status" value="1"/>
</dbReference>
<dbReference type="FunFam" id="3.20.190.10:FF:000001">
    <property type="entry name" value="Formamidopyrimidine-DNA glycosylase"/>
    <property type="match status" value="1"/>
</dbReference>
<gene>
    <name evidence="16 19" type="primary">mutM</name>
    <name evidence="16" type="synonym">fpg</name>
    <name evidence="19" type="ORF">H9861_06305</name>
</gene>
<name>A0A9D2AB12_9LACO</name>
<dbReference type="InterPro" id="IPR015886">
    <property type="entry name" value="H2TH_FPG"/>
</dbReference>
<evidence type="ECO:0000313" key="20">
    <source>
        <dbReference type="Proteomes" id="UP000823963"/>
    </source>
</evidence>
<feature type="binding site" evidence="16">
    <location>
        <position position="154"/>
    </location>
    <ligand>
        <name>DNA</name>
        <dbReference type="ChEBI" id="CHEBI:16991"/>
    </ligand>
</feature>
<dbReference type="HAMAP" id="MF_00103">
    <property type="entry name" value="Fapy_DNA_glycosyl"/>
    <property type="match status" value="1"/>
</dbReference>
<feature type="binding site" evidence="16">
    <location>
        <position position="111"/>
    </location>
    <ligand>
        <name>DNA</name>
        <dbReference type="ChEBI" id="CHEBI:16991"/>
    </ligand>
</feature>
<dbReference type="PANTHER" id="PTHR22993">
    <property type="entry name" value="FORMAMIDOPYRIMIDINE-DNA GLYCOSYLASE"/>
    <property type="match status" value="1"/>
</dbReference>
<keyword evidence="8 16" id="KW-0862">Zinc</keyword>
<dbReference type="InterPro" id="IPR010979">
    <property type="entry name" value="Ribosomal_uS13-like_H2TH"/>
</dbReference>
<dbReference type="InterPro" id="IPR000214">
    <property type="entry name" value="Znf_DNA_glyclase/AP_lyase"/>
</dbReference>
<keyword evidence="9 16" id="KW-0238">DNA-binding</keyword>
<evidence type="ECO:0000256" key="16">
    <source>
        <dbReference type="HAMAP-Rule" id="MF_00103"/>
    </source>
</evidence>
<evidence type="ECO:0000256" key="15">
    <source>
        <dbReference type="ARBA" id="ARBA00060177"/>
    </source>
</evidence>
<dbReference type="FunFam" id="1.10.8.50:FF:000003">
    <property type="entry name" value="Formamidopyrimidine-DNA glycosylase"/>
    <property type="match status" value="1"/>
</dbReference>
<keyword evidence="12 16" id="KW-0511">Multifunctional enzyme</keyword>
<keyword evidence="11 16" id="KW-0456">Lyase</keyword>
<comment type="catalytic activity">
    <reaction evidence="14 16">
        <text>2'-deoxyribonucleotide-(2'-deoxyribose 5'-phosphate)-2'-deoxyribonucleotide-DNA = a 3'-end 2'-deoxyribonucleotide-(2,3-dehydro-2,3-deoxyribose 5'-phosphate)-DNA + a 5'-end 5'-phospho-2'-deoxyribonucleoside-DNA + H(+)</text>
        <dbReference type="Rhea" id="RHEA:66592"/>
        <dbReference type="Rhea" id="RHEA-COMP:13180"/>
        <dbReference type="Rhea" id="RHEA-COMP:16897"/>
        <dbReference type="Rhea" id="RHEA-COMP:17067"/>
        <dbReference type="ChEBI" id="CHEBI:15378"/>
        <dbReference type="ChEBI" id="CHEBI:136412"/>
        <dbReference type="ChEBI" id="CHEBI:157695"/>
        <dbReference type="ChEBI" id="CHEBI:167181"/>
        <dbReference type="EC" id="4.2.99.18"/>
    </reaction>
</comment>
<dbReference type="SMART" id="SM00898">
    <property type="entry name" value="Fapy_DNA_glyco"/>
    <property type="match status" value="1"/>
</dbReference>
<dbReference type="Pfam" id="PF06831">
    <property type="entry name" value="H2TH"/>
    <property type="match status" value="1"/>
</dbReference>
<reference evidence="19" key="2">
    <citation type="submission" date="2021-04" db="EMBL/GenBank/DDBJ databases">
        <authorList>
            <person name="Gilroy R."/>
        </authorList>
    </citation>
    <scope>NUCLEOTIDE SEQUENCE</scope>
    <source>
        <strain evidence="19">6627</strain>
    </source>
</reference>
<dbReference type="Pfam" id="PF01149">
    <property type="entry name" value="Fapy_DNA_glyco"/>
    <property type="match status" value="1"/>
</dbReference>
<dbReference type="GO" id="GO:0003684">
    <property type="term" value="F:damaged DNA binding"/>
    <property type="evidence" value="ECO:0007669"/>
    <property type="project" value="InterPro"/>
</dbReference>
<proteinExistence type="inferred from homology"/>
<evidence type="ECO:0000256" key="14">
    <source>
        <dbReference type="ARBA" id="ARBA00044632"/>
    </source>
</evidence>
<dbReference type="NCBIfam" id="NF002211">
    <property type="entry name" value="PRK01103.1"/>
    <property type="match status" value="1"/>
</dbReference>
<evidence type="ECO:0000313" key="19">
    <source>
        <dbReference type="EMBL" id="HIX02350.1"/>
    </source>
</evidence>
<evidence type="ECO:0000256" key="7">
    <source>
        <dbReference type="ARBA" id="ARBA00022801"/>
    </source>
</evidence>
<comment type="function">
    <text evidence="15">Involved in base excision repair of DNA damaged by oxidation or by mutagenic agents. Acts as a DNA glycosylase that recognizes and removes damaged bases. Has a preference for oxidized purines, such as 7,8-dihydro-8-oxoguanine (8-oxoG). Has AP (apurinic/apyrimidinic) lyase activity and introduces nicks in the DNA strand. Cleaves the DNA backbone by beta-delta elimination to generate a single-strand break at the site of the removed base with both 3'- and 5'-phosphates.</text>
</comment>
<evidence type="ECO:0000259" key="17">
    <source>
        <dbReference type="PROSITE" id="PS51066"/>
    </source>
</evidence>
<evidence type="ECO:0000256" key="3">
    <source>
        <dbReference type="ARBA" id="ARBA00011245"/>
    </source>
</evidence>
<dbReference type="InterPro" id="IPR010663">
    <property type="entry name" value="Znf_FPG/IleRS"/>
</dbReference>
<dbReference type="Pfam" id="PF06827">
    <property type="entry name" value="zf-FPG_IleRS"/>
    <property type="match status" value="1"/>
</dbReference>
<evidence type="ECO:0000256" key="4">
    <source>
        <dbReference type="ARBA" id="ARBA00022723"/>
    </source>
</evidence>
<evidence type="ECO:0000256" key="12">
    <source>
        <dbReference type="ARBA" id="ARBA00023268"/>
    </source>
</evidence>
<feature type="active site" description="Proton donor; for beta-elimination activity" evidence="16">
    <location>
        <position position="58"/>
    </location>
</feature>
<comment type="similarity">
    <text evidence="2 16">Belongs to the FPG family.</text>
</comment>
<comment type="subunit">
    <text evidence="3 16">Monomer.</text>
</comment>
<evidence type="ECO:0000256" key="2">
    <source>
        <dbReference type="ARBA" id="ARBA00009409"/>
    </source>
</evidence>
<keyword evidence="7 16" id="KW-0378">Hydrolase</keyword>
<evidence type="ECO:0000259" key="18">
    <source>
        <dbReference type="PROSITE" id="PS51068"/>
    </source>
</evidence>
<feature type="active site" description="Schiff-base intermediate with DNA" evidence="16">
    <location>
        <position position="2"/>
    </location>
</feature>
<dbReference type="GO" id="GO:0034039">
    <property type="term" value="F:8-oxo-7,8-dihydroguanine DNA N-glycosylase activity"/>
    <property type="evidence" value="ECO:0007669"/>
    <property type="project" value="TreeGrafter"/>
</dbReference>
<feature type="domain" description="Formamidopyrimidine-DNA glycosylase catalytic" evidence="18">
    <location>
        <begin position="2"/>
        <end position="114"/>
    </location>
</feature>
<dbReference type="AlphaFoldDB" id="A0A9D2AB12"/>
<dbReference type="PANTHER" id="PTHR22993:SF9">
    <property type="entry name" value="FORMAMIDOPYRIMIDINE-DNA GLYCOSYLASE"/>
    <property type="match status" value="1"/>
</dbReference>
<dbReference type="PROSITE" id="PS51068">
    <property type="entry name" value="FPG_CAT"/>
    <property type="match status" value="1"/>
</dbReference>
<protein>
    <recommendedName>
        <fullName evidence="16">Formamidopyrimidine-DNA glycosylase</fullName>
        <shortName evidence="16">Fapy-DNA glycosylase</shortName>
        <ecNumber evidence="16">3.2.2.23</ecNumber>
    </recommendedName>
    <alternativeName>
        <fullName evidence="16">DNA-(apurinic or apyrimidinic site) lyase MutM</fullName>
        <shortName evidence="16">AP lyase MutM</shortName>
        <ecNumber evidence="16">4.2.99.18</ecNumber>
    </alternativeName>
</protein>
<comment type="cofactor">
    <cofactor evidence="16">
        <name>Zn(2+)</name>
        <dbReference type="ChEBI" id="CHEBI:29105"/>
    </cofactor>
    <text evidence="16">Binds 1 zinc ion per subunit.</text>
</comment>